<dbReference type="SMART" id="SM00342">
    <property type="entry name" value="HTH_ARAC"/>
    <property type="match status" value="1"/>
</dbReference>
<evidence type="ECO:0000313" key="4">
    <source>
        <dbReference type="Proteomes" id="UP000663400"/>
    </source>
</evidence>
<feature type="region of interest" description="Disordered" evidence="1">
    <location>
        <begin position="1"/>
        <end position="21"/>
    </location>
</feature>
<protein>
    <submittedName>
        <fullName evidence="3">AraC family transcriptional regulator</fullName>
    </submittedName>
</protein>
<evidence type="ECO:0000256" key="1">
    <source>
        <dbReference type="SAM" id="MobiDB-lite"/>
    </source>
</evidence>
<dbReference type="RefSeq" id="WP_207527028.1">
    <property type="nucleotide sequence ID" value="NZ_CP071517.1"/>
</dbReference>
<dbReference type="EMBL" id="CP071517">
    <property type="protein sequence ID" value="QSX74911.1"/>
    <property type="molecule type" value="Genomic_DNA"/>
</dbReference>
<dbReference type="InterPro" id="IPR018060">
    <property type="entry name" value="HTH_AraC"/>
</dbReference>
<evidence type="ECO:0000313" key="3">
    <source>
        <dbReference type="EMBL" id="QSX74911.1"/>
    </source>
</evidence>
<dbReference type="InterPro" id="IPR053142">
    <property type="entry name" value="PchR_regulatory_protein"/>
</dbReference>
<proteinExistence type="predicted"/>
<dbReference type="Proteomes" id="UP000663400">
    <property type="component" value="Chromosome"/>
</dbReference>
<dbReference type="PROSITE" id="PS01124">
    <property type="entry name" value="HTH_ARAC_FAMILY_2"/>
    <property type="match status" value="1"/>
</dbReference>
<keyword evidence="4" id="KW-1185">Reference proteome</keyword>
<dbReference type="Gene3D" id="1.10.10.60">
    <property type="entry name" value="Homeodomain-like"/>
    <property type="match status" value="1"/>
</dbReference>
<dbReference type="Pfam" id="PF12833">
    <property type="entry name" value="HTH_18"/>
    <property type="match status" value="1"/>
</dbReference>
<organism evidence="3 4">
    <name type="scientific">Lysobacter arenosi</name>
    <dbReference type="NCBI Taxonomy" id="2795387"/>
    <lineage>
        <taxon>Bacteria</taxon>
        <taxon>Pseudomonadati</taxon>
        <taxon>Pseudomonadota</taxon>
        <taxon>Gammaproteobacteria</taxon>
        <taxon>Lysobacterales</taxon>
        <taxon>Lysobacteraceae</taxon>
        <taxon>Lysobacter</taxon>
    </lineage>
</organism>
<accession>A0ABX7RBW7</accession>
<gene>
    <name evidence="3" type="ORF">HIV01_017495</name>
</gene>
<dbReference type="PANTHER" id="PTHR47893:SF1">
    <property type="entry name" value="REGULATORY PROTEIN PCHR"/>
    <property type="match status" value="1"/>
</dbReference>
<sequence>MRTPTIEASPREHAVRGRPRTSRVATVSRVLELIDQQHWPLRLADLCRVTGISERTLRTIIKEQFDLGPSRYLRLRRLQMLHDALERASPYDTTVAAISARFGYAHGGRMASEYHELFGEYPSQTLGQPFAQAADESTASDIFATLPEAGPEPSREQH</sequence>
<dbReference type="PANTHER" id="PTHR47893">
    <property type="entry name" value="REGULATORY PROTEIN PCHR"/>
    <property type="match status" value="1"/>
</dbReference>
<reference evidence="3 4" key="1">
    <citation type="submission" date="2021-02" db="EMBL/GenBank/DDBJ databases">
        <title>Lysobacter arenosi sp. nov., isolated from soil of gangwondo yeongwol, south Korea.</title>
        <authorList>
            <person name="Kim K.R."/>
            <person name="Kim K.H."/>
            <person name="Jeon C.O."/>
        </authorList>
    </citation>
    <scope>NUCLEOTIDE SEQUENCE [LARGE SCALE GENOMIC DNA]</scope>
    <source>
        <strain evidence="3 4">R7</strain>
    </source>
</reference>
<feature type="domain" description="HTH araC/xylS-type" evidence="2">
    <location>
        <begin position="28"/>
        <end position="128"/>
    </location>
</feature>
<evidence type="ECO:0000259" key="2">
    <source>
        <dbReference type="PROSITE" id="PS01124"/>
    </source>
</evidence>
<name>A0ABX7RBW7_9GAMM</name>